<dbReference type="InterPro" id="IPR004098">
    <property type="entry name" value="Prp18"/>
</dbReference>
<dbReference type="GO" id="GO:0005681">
    <property type="term" value="C:spliceosomal complex"/>
    <property type="evidence" value="ECO:0007669"/>
    <property type="project" value="InterPro"/>
</dbReference>
<proteinExistence type="predicted"/>
<evidence type="ECO:0000313" key="4">
    <source>
        <dbReference type="Proteomes" id="UP000186817"/>
    </source>
</evidence>
<keyword evidence="4" id="KW-1185">Reference proteome</keyword>
<protein>
    <submittedName>
        <fullName evidence="3">Pre-mRNA-splicing factor 18</fullName>
    </submittedName>
</protein>
<dbReference type="EMBL" id="LSRX01001167">
    <property type="protein sequence ID" value="OLP82783.1"/>
    <property type="molecule type" value="Genomic_DNA"/>
</dbReference>
<dbReference type="OrthoDB" id="10250354at2759"/>
<sequence>MADDEVLRNLVASSLWQENRLAAGHSAVWGSFFDSEKRRWGYACCRGTDFGEACALAKEQDAVAKGASSDEEDAQRAEIAREAWQESKLLDEQPPAELSARADYLADEDFLADFVLYWYQSWVKDEKPDAKALQSMREALLKLLQRLRRKAVEKAHLSSLAEFADLAHRREYAQANDVYINITIGKATWHSQLDLGEQRAHWGQGCSLRTMQRQVVEKDTKNAALFDTDPVVQRYVHALKRMVTYLQTVQPSTDPSKQGHVPAPAAKPDEVGLPIRRNIRDGDGRDHSPEFVDVNDCSAREAQRGIAFGQQSNRDHPFTGIGFATNPSESGKQLLEDSPRFAKLTKDVHWGVKKASREPDRAAAESLVSPSPKGADCKEAFVPMVQSLLADPSRFVSMAMLQQLGYFLGALEVAESVPLALLNQYLQANPDAADMGYHCSPRDQYWFLDKAMAASVHVAKFCGLYFANHGWTSKQTSSRL</sequence>
<name>A0A1Q9CIP5_SYMMI</name>
<dbReference type="SUPFAM" id="SSF47938">
    <property type="entry name" value="Functional domain of the splicing factor Prp18"/>
    <property type="match status" value="1"/>
</dbReference>
<evidence type="ECO:0000256" key="1">
    <source>
        <dbReference type="SAM" id="MobiDB-lite"/>
    </source>
</evidence>
<dbReference type="GO" id="GO:0008380">
    <property type="term" value="P:RNA splicing"/>
    <property type="evidence" value="ECO:0007669"/>
    <property type="project" value="InterPro"/>
</dbReference>
<evidence type="ECO:0000259" key="2">
    <source>
        <dbReference type="Pfam" id="PF02840"/>
    </source>
</evidence>
<dbReference type="Proteomes" id="UP000186817">
    <property type="component" value="Unassembled WGS sequence"/>
</dbReference>
<dbReference type="AlphaFoldDB" id="A0A1Q9CIP5"/>
<evidence type="ECO:0000313" key="3">
    <source>
        <dbReference type="EMBL" id="OLP82783.1"/>
    </source>
</evidence>
<reference evidence="3 4" key="1">
    <citation type="submission" date="2016-02" db="EMBL/GenBank/DDBJ databases">
        <title>Genome analysis of coral dinoflagellate symbionts highlights evolutionary adaptations to a symbiotic lifestyle.</title>
        <authorList>
            <person name="Aranda M."/>
            <person name="Li Y."/>
            <person name="Liew Y.J."/>
            <person name="Baumgarten S."/>
            <person name="Simakov O."/>
            <person name="Wilson M."/>
            <person name="Piel J."/>
            <person name="Ashoor H."/>
            <person name="Bougouffa S."/>
            <person name="Bajic V.B."/>
            <person name="Ryu T."/>
            <person name="Ravasi T."/>
            <person name="Bayer T."/>
            <person name="Micklem G."/>
            <person name="Kim H."/>
            <person name="Bhak J."/>
            <person name="Lajeunesse T.C."/>
            <person name="Voolstra C.R."/>
        </authorList>
    </citation>
    <scope>NUCLEOTIDE SEQUENCE [LARGE SCALE GENOMIC DNA]</scope>
    <source>
        <strain evidence="3 4">CCMP2467</strain>
    </source>
</reference>
<dbReference type="Gene3D" id="1.20.940.10">
    <property type="entry name" value="Functional domain of the splicing factor Prp18"/>
    <property type="match status" value="1"/>
</dbReference>
<dbReference type="Pfam" id="PF02840">
    <property type="entry name" value="Prp18"/>
    <property type="match status" value="1"/>
</dbReference>
<feature type="domain" description="Prp18" evidence="2">
    <location>
        <begin position="126"/>
        <end position="251"/>
    </location>
</feature>
<comment type="caution">
    <text evidence="3">The sequence shown here is derived from an EMBL/GenBank/DDBJ whole genome shotgun (WGS) entry which is preliminary data.</text>
</comment>
<organism evidence="3 4">
    <name type="scientific">Symbiodinium microadriaticum</name>
    <name type="common">Dinoflagellate</name>
    <name type="synonym">Zooxanthella microadriatica</name>
    <dbReference type="NCBI Taxonomy" id="2951"/>
    <lineage>
        <taxon>Eukaryota</taxon>
        <taxon>Sar</taxon>
        <taxon>Alveolata</taxon>
        <taxon>Dinophyceae</taxon>
        <taxon>Suessiales</taxon>
        <taxon>Symbiodiniaceae</taxon>
        <taxon>Symbiodinium</taxon>
    </lineage>
</organism>
<accession>A0A1Q9CIP5</accession>
<gene>
    <name evidence="3" type="primary">prpf18</name>
    <name evidence="3" type="ORF">AK812_SmicGene36530</name>
</gene>
<feature type="region of interest" description="Disordered" evidence="1">
    <location>
        <begin position="250"/>
        <end position="269"/>
    </location>
</feature>